<dbReference type="EMBL" id="AK423476">
    <property type="protein sequence ID" value="BAN41889.1"/>
    <property type="molecule type" value="mRNA"/>
</dbReference>
<dbReference type="CDD" id="cd00155">
    <property type="entry name" value="RasGEF"/>
    <property type="match status" value="1"/>
</dbReference>
<dbReference type="OMA" id="GHINFQK"/>
<dbReference type="Gene3D" id="1.10.840.10">
    <property type="entry name" value="Ras guanine-nucleotide exchange factors catalytic domain"/>
    <property type="match status" value="1"/>
</dbReference>
<protein>
    <submittedName>
        <fullName evidence="5">RAS guanyl-releasing protein, putative</fullName>
    </submittedName>
</protein>
<dbReference type="AlphaFoldDB" id="S0B4A0"/>
<dbReference type="InterPro" id="IPR036964">
    <property type="entry name" value="RASGEF_cat_dom_sf"/>
</dbReference>
<organism evidence="5">
    <name type="scientific">Entamoeba invadens</name>
    <dbReference type="NCBI Taxonomy" id="33085"/>
    <lineage>
        <taxon>Eukaryota</taxon>
        <taxon>Amoebozoa</taxon>
        <taxon>Evosea</taxon>
        <taxon>Archamoebae</taxon>
        <taxon>Mastigamoebida</taxon>
        <taxon>Entamoebidae</taxon>
        <taxon>Entamoeba</taxon>
    </lineage>
</organism>
<dbReference type="PROSITE" id="PS50009">
    <property type="entry name" value="RASGEF_CAT"/>
    <property type="match status" value="1"/>
</dbReference>
<dbReference type="PROSITE" id="PS50212">
    <property type="entry name" value="RASGEF_NTER"/>
    <property type="match status" value="1"/>
</dbReference>
<sequence>MSVKIPRQFYSSNRNLPRTLLTAPTIEPTIKKEKRVFDGMSPEQITLMVCPGQFRQVYISITDTLGEKFKELGLVVEDKKVIGGPLDVLLNWALTPENSDYEFSKILLVNYRVYCKSVELLQLVDKRCEEILQLTGEPEKSLKQKWAKITIFMKNWTELLPHDFVESDMEKGIKDFIEKYSSQFAGIAQVKKMVDNAKSLKPNFDIFEKVETESKSKIGDKLKNLNELTAEQIAQQLSLYEFELFKSIETKDFLGSAWTKKDKYERCPQLCYFLDHFNGVTNWVSSTLVNEPDAQVRAQLISKYIDVAKIMYDNLNFTGFFEFYSGINSSVVSRLTKTMELVPNASERLEPMRKAADPSKSYAAYRKYILENKTKGYIPFIGVVIQDLTFIDEGNPDKTEKGDVNFEKCRMMAKQLFVIKELQDNQHSAFKPLPFFKDFITLVGSHKEDTENALYQLSLKIQPRGN</sequence>
<evidence type="ECO:0000256" key="1">
    <source>
        <dbReference type="ARBA" id="ARBA00022658"/>
    </source>
</evidence>
<accession>S0B4A0</accession>
<dbReference type="InterPro" id="IPR019804">
    <property type="entry name" value="Ras_G-nucl-exch_fac_CS"/>
</dbReference>
<evidence type="ECO:0000256" key="2">
    <source>
        <dbReference type="PROSITE-ProRule" id="PRU00168"/>
    </source>
</evidence>
<dbReference type="InterPro" id="IPR001895">
    <property type="entry name" value="RASGEF_cat_dom"/>
</dbReference>
<evidence type="ECO:0000313" key="5">
    <source>
        <dbReference type="EMBL" id="BAN42049.1"/>
    </source>
</evidence>
<reference evidence="5" key="1">
    <citation type="submission" date="2012-06" db="EMBL/GenBank/DDBJ databases">
        <title>Short 5' UTR of Entamoeba genes.</title>
        <authorList>
            <person name="Hiranuka K."/>
            <person name="Kumagai M."/>
            <person name="Wakaguri H."/>
            <person name="Suzuki Y."/>
            <person name="Sugano S."/>
            <person name="Watanabe J."/>
            <person name="Makioka A."/>
        </authorList>
    </citation>
    <scope>NUCLEOTIDE SEQUENCE</scope>
    <source>
        <strain evidence="5">IP1</strain>
    </source>
</reference>
<dbReference type="PANTHER" id="PTHR23113">
    <property type="entry name" value="GUANINE NUCLEOTIDE EXCHANGE FACTOR"/>
    <property type="match status" value="1"/>
</dbReference>
<dbReference type="GO" id="GO:0005886">
    <property type="term" value="C:plasma membrane"/>
    <property type="evidence" value="ECO:0007669"/>
    <property type="project" value="TreeGrafter"/>
</dbReference>
<dbReference type="SUPFAM" id="SSF48366">
    <property type="entry name" value="Ras GEF"/>
    <property type="match status" value="1"/>
</dbReference>
<dbReference type="Gene3D" id="1.20.870.10">
    <property type="entry name" value="Son of sevenless (SoS) protein Chain: S domain 1"/>
    <property type="match status" value="1"/>
</dbReference>
<dbReference type="GO" id="GO:0005085">
    <property type="term" value="F:guanyl-nucleotide exchange factor activity"/>
    <property type="evidence" value="ECO:0007669"/>
    <property type="project" value="UniProtKB-KW"/>
</dbReference>
<evidence type="ECO:0000259" key="3">
    <source>
        <dbReference type="PROSITE" id="PS50009"/>
    </source>
</evidence>
<proteinExistence type="evidence at transcript level"/>
<dbReference type="EMBL" id="AK423647">
    <property type="protein sequence ID" value="BAN42049.1"/>
    <property type="molecule type" value="mRNA"/>
</dbReference>
<dbReference type="VEuPathDB" id="AmoebaDB:EIN_023560"/>
<dbReference type="InterPro" id="IPR008937">
    <property type="entry name" value="Ras-like_GEF"/>
</dbReference>
<feature type="domain" description="N-terminal Ras-GEF" evidence="4">
    <location>
        <begin position="77"/>
        <end position="201"/>
    </location>
</feature>
<dbReference type="Pfam" id="PF00617">
    <property type="entry name" value="RasGEF"/>
    <property type="match status" value="1"/>
</dbReference>
<dbReference type="PANTHER" id="PTHR23113:SF370">
    <property type="entry name" value="RAS GUANINE NUCLEOTIDE EXCHANGE FACTOR P"/>
    <property type="match status" value="1"/>
</dbReference>
<feature type="domain" description="Ras-GEF" evidence="3">
    <location>
        <begin position="229"/>
        <end position="464"/>
    </location>
</feature>
<dbReference type="PROSITE" id="PS00720">
    <property type="entry name" value="RASGEF"/>
    <property type="match status" value="1"/>
</dbReference>
<dbReference type="InterPro" id="IPR023578">
    <property type="entry name" value="Ras_GEF_dom_sf"/>
</dbReference>
<dbReference type="GO" id="GO:0007265">
    <property type="term" value="P:Ras protein signal transduction"/>
    <property type="evidence" value="ECO:0007669"/>
    <property type="project" value="TreeGrafter"/>
</dbReference>
<dbReference type="InterPro" id="IPR000651">
    <property type="entry name" value="Ras-like_Gua-exchang_fac_N"/>
</dbReference>
<keyword evidence="1 2" id="KW-0344">Guanine-nucleotide releasing factor</keyword>
<dbReference type="SMART" id="SM00147">
    <property type="entry name" value="RasGEF"/>
    <property type="match status" value="1"/>
</dbReference>
<evidence type="ECO:0000259" key="4">
    <source>
        <dbReference type="PROSITE" id="PS50212"/>
    </source>
</evidence>
<name>S0B4A0_ENTIV</name>
<dbReference type="Pfam" id="PF00618">
    <property type="entry name" value="RasGEF_N"/>
    <property type="match status" value="1"/>
</dbReference>